<sequence length="98" mass="10890">MRLLEEAAFQWPGSSLSLCFSPCEPQSSPQVQSVLSAHPGRFLYDQSRHPKAVRILLESLVFAALSSRFGSLGARSWEVLSEKIREAGSDWSSLLRLV</sequence>
<dbReference type="AlphaFoldDB" id="C6HYK3"/>
<keyword evidence="2" id="KW-1185">Reference proteome</keyword>
<dbReference type="Proteomes" id="UP000009374">
    <property type="component" value="Unassembled WGS sequence"/>
</dbReference>
<reference evidence="1 2" key="1">
    <citation type="journal article" date="2009" name="Appl. Environ. Microbiol.">
        <title>Community genomic and proteomic analyses of chemoautotrophic iron-oxidizing "Leptospirillum rubarum" (Group II) and "Leptospirillum ferrodiazotrophum" (Group III) bacteria in acid mine drainage biofilms.</title>
        <authorList>
            <person name="Goltsman D.S."/>
            <person name="Denef V.J."/>
            <person name="Singer S.W."/>
            <person name="VerBerkmoes N.C."/>
            <person name="Lefsrud M."/>
            <person name="Mueller R.S."/>
            <person name="Dick G.J."/>
            <person name="Sun C.L."/>
            <person name="Wheeler K.E."/>
            <person name="Zemla A."/>
            <person name="Baker B.J."/>
            <person name="Hauser L."/>
            <person name="Land M."/>
            <person name="Shah M.B."/>
            <person name="Thelen M.P."/>
            <person name="Hettich R.L."/>
            <person name="Banfield J.F."/>
        </authorList>
    </citation>
    <scope>NUCLEOTIDE SEQUENCE [LARGE SCALE GENOMIC DNA]</scope>
</reference>
<evidence type="ECO:0000313" key="2">
    <source>
        <dbReference type="Proteomes" id="UP000009374"/>
    </source>
</evidence>
<evidence type="ECO:0000313" key="1">
    <source>
        <dbReference type="EMBL" id="EES52288.1"/>
    </source>
</evidence>
<protein>
    <submittedName>
        <fullName evidence="1">Uncharacterized protein</fullName>
    </submittedName>
</protein>
<gene>
    <name evidence="1" type="ORF">UBAL3_94240079</name>
</gene>
<name>C6HYK3_9BACT</name>
<organism evidence="1 2">
    <name type="scientific">Leptospirillum ferrodiazotrophum</name>
    <dbReference type="NCBI Taxonomy" id="412449"/>
    <lineage>
        <taxon>Bacteria</taxon>
        <taxon>Pseudomonadati</taxon>
        <taxon>Nitrospirota</taxon>
        <taxon>Nitrospiria</taxon>
        <taxon>Nitrospirales</taxon>
        <taxon>Nitrospiraceae</taxon>
        <taxon>Leptospirillum</taxon>
    </lineage>
</organism>
<proteinExistence type="predicted"/>
<accession>C6HYK3</accession>
<dbReference type="EMBL" id="GG693878">
    <property type="protein sequence ID" value="EES52288.1"/>
    <property type="molecule type" value="Genomic_DNA"/>
</dbReference>